<feature type="region of interest" description="Disordered" evidence="1">
    <location>
        <begin position="908"/>
        <end position="999"/>
    </location>
</feature>
<evidence type="ECO:0000313" key="2">
    <source>
        <dbReference type="EMBL" id="ASU03582.1"/>
    </source>
</evidence>
<sequence>MSRFSRATTKGNQEVDFTKLRGQLSNVNPMVANTLRNAVPKNGTSPERNELNPDNVINTQKLERLSNIISNNINAVTDLRQITPYIDKAEIIWSTLMLYPNGQQDKILTYNTQNSQLRNDKLHSELLKIWDGYFTNDYKIERQLRKMLNDILWNTGSYALLNLSRPTLDYLINGSQMKTVAGNEDFMSNLQTEIGKHFVKKDNRYLVRNLGKYIRNPKATTQTVTGIESLFSRGVTINEEEFPLFQFENADDQKVFDMITITDNPAVLFLQKISESNRQRDINEVTGAEGYDSLIKSALGGKDNLEDGEEDDNKDEKDKKDKKDKKEKAPKKGEPANPKATTQNMSMAQEEALQSDIFPRRNPAYQQVQHIKTPDQLSVAPYGQGITWHVPSEAVIPIHYNGNSAERLDYIVLLDDEGNFLKNTNDYEYYQSSKSGGSIGDKNKIGSDNHLISSLRKVQEGKACDFDMSEFADMARSSIIKRFLGAAISGKADSISVSLDEETNKIFLARMFRRQAVRCLYVPGECMTYMTFKTNNRLGTGQSLTQMAKMHIARLAAYDLADALANIEGAQPHTLMTVNVEKEDTDPMSHIAMARQTYFRANPRLHGILATAQLSVPQIVDALREQSLTVKINPGENPNIAAPDIEMSQMDKGNFKPVDDQSRQKVMNDIANYFSLPRSWLDVSDDQNNFQIEALAEHQMILNQVVNWQELFAEGLIDFQRKHAEVNQPLMMRLIKGIADNKKLWKPDSGEDIPGSNDAQKIQLILTDFINNVYCEFPRPTSTETTNKLRDSLDAVKDLVERWEEMSGHLGIMKNLLAVMGIDSELYNEDEIKAIVKSVFYMEAFKRYNLPMPFDEIVGEGKNGGIASLVNSVSFMRGNVAEFLSLFMMDQAKADKKYKTMGEKINKAFGVEEEEEETPLTEPGTETVTEVDDDPFTPGADETGDISALNVDDDEVTDPDEVPKETEDDEVKPEDLDLNATDNDPDANKPSDNKDNPFG</sequence>
<feature type="compositionally biased region" description="Basic and acidic residues" evidence="1">
    <location>
        <begin position="314"/>
        <end position="334"/>
    </location>
</feature>
<keyword evidence="3" id="KW-1185">Reference proteome</keyword>
<organism evidence="2 3">
    <name type="scientific">Erwinia phage vB_EamM_RisingSun</name>
    <dbReference type="NCBI Taxonomy" id="2026080"/>
    <lineage>
        <taxon>Viruses</taxon>
        <taxon>Duplodnaviria</taxon>
        <taxon>Heunggongvirae</taxon>
        <taxon>Uroviricota</taxon>
        <taxon>Caudoviricetes</taxon>
        <taxon>Chimalliviridae</taxon>
        <taxon>Risingsunvirus</taxon>
        <taxon>Risingsunvirus risingsun</taxon>
    </lineage>
</organism>
<evidence type="ECO:0000313" key="3">
    <source>
        <dbReference type="Proteomes" id="UP000225553"/>
    </source>
</evidence>
<feature type="compositionally biased region" description="Acidic residues" evidence="1">
    <location>
        <begin position="951"/>
        <end position="972"/>
    </location>
</feature>
<feature type="region of interest" description="Disordered" evidence="1">
    <location>
        <begin position="296"/>
        <end position="351"/>
    </location>
</feature>
<dbReference type="EMBL" id="MF459646">
    <property type="protein sequence ID" value="ASU03582.1"/>
    <property type="molecule type" value="Genomic_DNA"/>
</dbReference>
<reference evidence="3" key="1">
    <citation type="submission" date="2017-07" db="EMBL/GenBank/DDBJ databases">
        <authorList>
            <person name="Putnam M.J."/>
            <person name="Sharma R."/>
            <person name="Kruger J.L."/>
            <person name="Berg J.A."/>
            <person name="Payne A.M."/>
            <person name="Fajardo C.P."/>
            <person name="Breakwell D.P."/>
            <person name="Hope S."/>
            <person name="Grose J.H."/>
        </authorList>
    </citation>
    <scope>NUCLEOTIDE SEQUENCE [LARGE SCALE GENOMIC DNA]</scope>
</reference>
<proteinExistence type="predicted"/>
<feature type="compositionally biased region" description="Basic and acidic residues" evidence="1">
    <location>
        <begin position="986"/>
        <end position="999"/>
    </location>
</feature>
<protein>
    <submittedName>
        <fullName evidence="2">Putative virion structural protein</fullName>
    </submittedName>
</protein>
<accession>A0A223LHX9</accession>
<dbReference type="Proteomes" id="UP000225553">
    <property type="component" value="Segment"/>
</dbReference>
<evidence type="ECO:0000256" key="1">
    <source>
        <dbReference type="SAM" id="MobiDB-lite"/>
    </source>
</evidence>
<dbReference type="OrthoDB" id="794at10239"/>
<name>A0A223LHX9_9CAUD</name>
<gene>
    <name evidence="2" type="ORF">RISINGSUN_88</name>
</gene>